<evidence type="ECO:0000259" key="3">
    <source>
        <dbReference type="PROSITE" id="PS51233"/>
    </source>
</evidence>
<reference evidence="4 5" key="1">
    <citation type="journal article" date="2018" name="Nat. Ecol. Evol.">
        <title>Shark genomes provide insights into elasmobranch evolution and the origin of vertebrates.</title>
        <authorList>
            <person name="Hara Y"/>
            <person name="Yamaguchi K"/>
            <person name="Onimaru K"/>
            <person name="Kadota M"/>
            <person name="Koyanagi M"/>
            <person name="Keeley SD"/>
            <person name="Tatsumi K"/>
            <person name="Tanaka K"/>
            <person name="Motone F"/>
            <person name="Kageyama Y"/>
            <person name="Nozu R"/>
            <person name="Adachi N"/>
            <person name="Nishimura O"/>
            <person name="Nakagawa R"/>
            <person name="Tanegashima C"/>
            <person name="Kiyatake I"/>
            <person name="Matsumoto R"/>
            <person name="Murakumo K"/>
            <person name="Nishida K"/>
            <person name="Terakita A"/>
            <person name="Kuratani S"/>
            <person name="Sato K"/>
            <person name="Hyodo S Kuraku.S."/>
        </authorList>
    </citation>
    <scope>NUCLEOTIDE SEQUENCE [LARGE SCALE GENOMIC DNA]</scope>
</reference>
<keyword evidence="1" id="KW-1015">Disulfide bond</keyword>
<dbReference type="SMART" id="SM00216">
    <property type="entry name" value="VWD"/>
    <property type="match status" value="1"/>
</dbReference>
<dbReference type="GO" id="GO:0005615">
    <property type="term" value="C:extracellular space"/>
    <property type="evidence" value="ECO:0007669"/>
    <property type="project" value="TreeGrafter"/>
</dbReference>
<dbReference type="EMBL" id="BEZZ01001618">
    <property type="protein sequence ID" value="GCC19861.1"/>
    <property type="molecule type" value="Genomic_DNA"/>
</dbReference>
<dbReference type="STRING" id="137246.A0A401RNU9"/>
<dbReference type="GO" id="GO:0031012">
    <property type="term" value="C:extracellular matrix"/>
    <property type="evidence" value="ECO:0007669"/>
    <property type="project" value="TreeGrafter"/>
</dbReference>
<name>A0A401RNU9_CHIPU</name>
<proteinExistence type="predicted"/>
<sequence>MATPFTISGKNEERGMPYASYLSEVHIAVEGLNIAMQKSRRLLLNDKLIRTPFEDNVAGVNIYSSGIYNVLETSCHSDDREDLDPMCTAKDKKVWTAQCQELLTSKYQQCHSTVKPAAFIENCVFDMCMYSGMTSTLCDNIQSYIEACKSEGIDIKWRNSTFCPFETCLISGDPHYLTFDGLAHHFQGKGTYTLVTTHNISEALQPINIEGKNEVRNRNTKISYLSAVYIKVYGHSIEFHKKKRFLLDDERVIPPYKSREGFHVYQRARTLYLETDFGVSVNFDGRENAGEGALQNGRCGGIQLV</sequence>
<keyword evidence="2" id="KW-0325">Glycoprotein</keyword>
<dbReference type="AlphaFoldDB" id="A0A401RNU9"/>
<dbReference type="Proteomes" id="UP000287033">
    <property type="component" value="Unassembled WGS sequence"/>
</dbReference>
<evidence type="ECO:0000256" key="1">
    <source>
        <dbReference type="ARBA" id="ARBA00023157"/>
    </source>
</evidence>
<organism evidence="4 5">
    <name type="scientific">Chiloscyllium punctatum</name>
    <name type="common">Brownbanded bambooshark</name>
    <name type="synonym">Hemiscyllium punctatum</name>
    <dbReference type="NCBI Taxonomy" id="137246"/>
    <lineage>
        <taxon>Eukaryota</taxon>
        <taxon>Metazoa</taxon>
        <taxon>Chordata</taxon>
        <taxon>Craniata</taxon>
        <taxon>Vertebrata</taxon>
        <taxon>Chondrichthyes</taxon>
        <taxon>Elasmobranchii</taxon>
        <taxon>Galeomorphii</taxon>
        <taxon>Galeoidea</taxon>
        <taxon>Orectolobiformes</taxon>
        <taxon>Hemiscylliidae</taxon>
        <taxon>Chiloscyllium</taxon>
    </lineage>
</organism>
<accession>A0A401RNU9</accession>
<evidence type="ECO:0000313" key="5">
    <source>
        <dbReference type="Proteomes" id="UP000287033"/>
    </source>
</evidence>
<keyword evidence="5" id="KW-1185">Reference proteome</keyword>
<dbReference type="OrthoDB" id="5945029at2759"/>
<evidence type="ECO:0000256" key="2">
    <source>
        <dbReference type="ARBA" id="ARBA00023180"/>
    </source>
</evidence>
<comment type="caution">
    <text evidence="4">The sequence shown here is derived from an EMBL/GenBank/DDBJ whole genome shotgun (WGS) entry which is preliminary data.</text>
</comment>
<gene>
    <name evidence="4" type="ORF">chiPu_0018583</name>
</gene>
<protein>
    <recommendedName>
        <fullName evidence="3">VWFD domain-containing protein</fullName>
    </recommendedName>
</protein>
<feature type="domain" description="VWFD" evidence="3">
    <location>
        <begin position="166"/>
        <end position="305"/>
    </location>
</feature>
<dbReference type="InterPro" id="IPR014853">
    <property type="entry name" value="VWF/SSPO/ZAN-like_Cys-rich_dom"/>
</dbReference>
<dbReference type="Pfam" id="PF08742">
    <property type="entry name" value="C8"/>
    <property type="match status" value="1"/>
</dbReference>
<dbReference type="PANTHER" id="PTHR11339">
    <property type="entry name" value="EXTRACELLULAR MATRIX GLYCOPROTEIN RELATED"/>
    <property type="match status" value="1"/>
</dbReference>
<dbReference type="PANTHER" id="PTHR11339:SF374">
    <property type="entry name" value="ZONADHESIN"/>
    <property type="match status" value="1"/>
</dbReference>
<dbReference type="Pfam" id="PF00094">
    <property type="entry name" value="VWD"/>
    <property type="match status" value="2"/>
</dbReference>
<dbReference type="InterPro" id="IPR050780">
    <property type="entry name" value="Mucin_vWF_Thrombospondin_sf"/>
</dbReference>
<dbReference type="PROSITE" id="PS51233">
    <property type="entry name" value="VWFD"/>
    <property type="match status" value="1"/>
</dbReference>
<evidence type="ECO:0000313" key="4">
    <source>
        <dbReference type="EMBL" id="GCC19861.1"/>
    </source>
</evidence>
<dbReference type="SMART" id="SM00832">
    <property type="entry name" value="C8"/>
    <property type="match status" value="1"/>
</dbReference>
<dbReference type="InterPro" id="IPR001846">
    <property type="entry name" value="VWF_type-D"/>
</dbReference>